<dbReference type="Pfam" id="PF00431">
    <property type="entry name" value="CUB"/>
    <property type="match status" value="2"/>
</dbReference>
<feature type="disulfide bond" description="Interchain (between heavy and light chains)" evidence="14">
    <location>
        <begin position="429"/>
        <end position="553"/>
    </location>
</feature>
<dbReference type="InterPro" id="IPR035914">
    <property type="entry name" value="Sperma_CUB_dom_sf"/>
</dbReference>
<evidence type="ECO:0000256" key="18">
    <source>
        <dbReference type="PROSITE-ProRule" id="PRU00302"/>
    </source>
</evidence>
<dbReference type="PANTHER" id="PTHR24255:SF18">
    <property type="entry name" value="COMPLEMENT C1S SUBCOMPONENT"/>
    <property type="match status" value="1"/>
</dbReference>
<dbReference type="InterPro" id="IPR035976">
    <property type="entry name" value="Sushi/SCR/CCP_sf"/>
</dbReference>
<dbReference type="PROSITE" id="PS01187">
    <property type="entry name" value="EGF_CA"/>
    <property type="match status" value="1"/>
</dbReference>
<keyword evidence="5" id="KW-0677">Repeat</keyword>
<dbReference type="InterPro" id="IPR043504">
    <property type="entry name" value="Peptidase_S1_PA_chymotrypsin"/>
</dbReference>
<feature type="disulfide bond" evidence="14 17">
    <location>
        <begin position="238"/>
        <end position="255"/>
    </location>
</feature>
<evidence type="ECO:0000256" key="16">
    <source>
        <dbReference type="PIRSR" id="PIRSR001155-4"/>
    </source>
</evidence>
<dbReference type="Ensembl" id="ENSOANT00000049293.1">
    <property type="protein sequence ID" value="ENSOANP00000039886.1"/>
    <property type="gene ID" value="ENSOANG00000008659.3"/>
</dbReference>
<proteinExistence type="predicted"/>
<evidence type="ECO:0000256" key="3">
    <source>
        <dbReference type="ARBA" id="ARBA00022670"/>
    </source>
</evidence>
<dbReference type="PROSITE" id="PS00010">
    <property type="entry name" value="ASX_HYDROXYL"/>
    <property type="match status" value="1"/>
</dbReference>
<evidence type="ECO:0000256" key="15">
    <source>
        <dbReference type="PIRSR" id="PIRSR001155-3"/>
    </source>
</evidence>
<dbReference type="GO" id="GO:0005602">
    <property type="term" value="C:complement component C1 complex"/>
    <property type="evidence" value="ECO:0007669"/>
    <property type="project" value="Ensembl"/>
</dbReference>
<dbReference type="GO" id="GO:0106139">
    <property type="term" value="C:symbiont cell surface"/>
    <property type="evidence" value="ECO:0007669"/>
    <property type="project" value="Ensembl"/>
</dbReference>
<dbReference type="FunFam" id="2.40.10.10:FF:000059">
    <property type="entry name" value="Complement C1s subcomponent"/>
    <property type="match status" value="1"/>
</dbReference>
<evidence type="ECO:0000256" key="19">
    <source>
        <dbReference type="SAM" id="SignalP"/>
    </source>
</evidence>
<feature type="disulfide bond" evidence="14">
    <location>
        <begin position="147"/>
        <end position="160"/>
    </location>
</feature>
<feature type="modified residue" description="Phosphoserine; by CK2" evidence="15">
    <location>
        <position position="192"/>
    </location>
</feature>
<dbReference type="SUPFAM" id="SSF57196">
    <property type="entry name" value="EGF/Laminin"/>
    <property type="match status" value="1"/>
</dbReference>
<reference evidence="23" key="2">
    <citation type="submission" date="2025-09" db="UniProtKB">
        <authorList>
            <consortium name="Ensembl"/>
        </authorList>
    </citation>
    <scope>IDENTIFICATION</scope>
    <source>
        <strain evidence="23">Glennie</strain>
    </source>
</reference>
<evidence type="ECO:0000256" key="6">
    <source>
        <dbReference type="ARBA" id="ARBA00022801"/>
    </source>
</evidence>
<dbReference type="AlphaFoldDB" id="A0A6I8NGP7"/>
<feature type="disulfide bond" evidence="14">
    <location>
        <begin position="139"/>
        <end position="151"/>
    </location>
</feature>
<dbReference type="InterPro" id="IPR000436">
    <property type="entry name" value="Sushi_SCR_CCP_dom"/>
</dbReference>
<keyword evidence="8 16" id="KW-0106">Calcium</keyword>
<evidence type="ECO:0000313" key="23">
    <source>
        <dbReference type="Ensembl" id="ENSOANP00000039886.1"/>
    </source>
</evidence>
<feature type="binding site" evidence="16">
    <location>
        <position position="135"/>
    </location>
    <ligand>
        <name>Ca(2+)</name>
        <dbReference type="ChEBI" id="CHEBI:29108"/>
        <label>2</label>
    </ligand>
</feature>
<dbReference type="SUPFAM" id="SSF57535">
    <property type="entry name" value="Complement control module/SCR domain"/>
    <property type="match status" value="2"/>
</dbReference>
<dbReference type="FunFam" id="2.60.120.290:FF:000006">
    <property type="entry name" value="Mannan-binding lectin serine protease 1"/>
    <property type="match status" value="1"/>
</dbReference>
<sequence>GGDKPGRRWFLASVLACADATAMYGEILSPSYPQAYPNEAEEVWDVQVPEGYGIHLYFTHLDIEPSQDCEYDSVKILVNGLVEGVLCGRRGSQPPGSTVIEEFHVPYNHLRLAFQSDFSNEERFTGFAAYYVAEDVNECTDLAEAPCSHFCNNYIGGFFCSCPPEYFLHSDMRNCGANCSGDVFTALRGEISSPNYPSPYPENSRCEYRVALEKGFQVVVTVKKDDFEVEPADSEGNCPDSLIFLTGNEQFGPFCGSGFPGPSKIETQSRELSIIFQTDQTTQLKGWKIRYYGDPISCPKRFPTNSVQEPLRNKYAFKDEVKVTCTEGFEVVKGKTSMTSFYASCQSNGQWSNSDLRCLPVDCGPPVAIPHGKSDHPRDTSFRAVTHYSCDEPSYYMKNEGKGAYRCAANGSWVNDVLGVELPECAPVCGEPRVPIEDVERVFGGTEAKIGNFPWQIFFQQPRAGGALVAERWVLTAAHVVEDTASPTMYAGAILVGHAGLQRAQALVADAVFVHPGWKRVSDPTRRTDYDNDIALVRLKNPVEMGPNVAPVCLPGPDFHLSDGTLGYVSGWGKKEDRDHVFKLRKAKLPVVPMDRCRRVKSKKADTTAFRFTENMICAGERGADSCDGDSGGAFVVDLGEERPKYFAAGLVSWGPECGTHGLYTRVANYLSWIEETMRENDQPPSED</sequence>
<evidence type="ECO:0000259" key="20">
    <source>
        <dbReference type="PROSITE" id="PS01180"/>
    </source>
</evidence>
<evidence type="ECO:0000256" key="14">
    <source>
        <dbReference type="PIRSR" id="PIRSR001155-2"/>
    </source>
</evidence>
<dbReference type="CDD" id="cd00054">
    <property type="entry name" value="EGF_CA"/>
    <property type="match status" value="1"/>
</dbReference>
<feature type="modified residue" description="(3R)-3-hydroxyasparagine" evidence="15">
    <location>
        <position position="153"/>
    </location>
</feature>
<dbReference type="CDD" id="cd00041">
    <property type="entry name" value="CUB"/>
    <property type="match status" value="2"/>
</dbReference>
<evidence type="ECO:0000259" key="21">
    <source>
        <dbReference type="PROSITE" id="PS50240"/>
    </source>
</evidence>
<evidence type="ECO:0000256" key="4">
    <source>
        <dbReference type="ARBA" id="ARBA00022729"/>
    </source>
</evidence>
<feature type="disulfide bond" evidence="14">
    <location>
        <begin position="390"/>
        <end position="425"/>
    </location>
</feature>
<evidence type="ECO:0000313" key="24">
    <source>
        <dbReference type="Proteomes" id="UP000002279"/>
    </source>
</evidence>
<feature type="active site" description="Charge relay system" evidence="13">
    <location>
        <position position="479"/>
    </location>
</feature>
<feature type="disulfide bond" evidence="14">
    <location>
        <begin position="298"/>
        <end position="345"/>
    </location>
</feature>
<dbReference type="GO" id="GO:0005615">
    <property type="term" value="C:extracellular space"/>
    <property type="evidence" value="ECO:0000318"/>
    <property type="project" value="GO_Central"/>
</dbReference>
<feature type="domain" description="CUB" evidence="20">
    <location>
        <begin position="179"/>
        <end position="294"/>
    </location>
</feature>
<feature type="disulfide bond" evidence="14">
    <location>
        <begin position="325"/>
        <end position="358"/>
    </location>
</feature>
<comment type="caution">
    <text evidence="18">Lacks conserved residue(s) required for the propagation of feature annotation.</text>
</comment>
<dbReference type="FunFam" id="2.10.70.10:FF:000016">
    <property type="entry name" value="Mannan-binding lectin serine protease 1"/>
    <property type="match status" value="1"/>
</dbReference>
<dbReference type="InterPro" id="IPR001314">
    <property type="entry name" value="Peptidase_S1A"/>
</dbReference>
<dbReference type="Gene3D" id="2.10.70.10">
    <property type="entry name" value="Complement Module, domain 1"/>
    <property type="match status" value="2"/>
</dbReference>
<dbReference type="GO" id="GO:0005509">
    <property type="term" value="F:calcium ion binding"/>
    <property type="evidence" value="ECO:0007669"/>
    <property type="project" value="InterPro"/>
</dbReference>
<dbReference type="InterPro" id="IPR033116">
    <property type="entry name" value="TRYPSIN_SER"/>
</dbReference>
<dbReference type="PROSITE" id="PS50923">
    <property type="entry name" value="SUSHI"/>
    <property type="match status" value="2"/>
</dbReference>
<feature type="binding site" evidence="16">
    <location>
        <position position="64"/>
    </location>
    <ligand>
        <name>Ca(2+)</name>
        <dbReference type="ChEBI" id="CHEBI:29108"/>
        <label>1</label>
    </ligand>
</feature>
<dbReference type="InterPro" id="IPR024175">
    <property type="entry name" value="Pept_S1A_C1r/C1S/mannan-bd"/>
</dbReference>
<gene>
    <name evidence="23" type="primary">C1S</name>
</gene>
<keyword evidence="3" id="KW-0645">Protease</keyword>
<feature type="disulfide bond" evidence="14 17">
    <location>
        <begin position="179"/>
        <end position="206"/>
    </location>
</feature>
<evidence type="ECO:0000256" key="8">
    <source>
        <dbReference type="ARBA" id="ARBA00022837"/>
    </source>
</evidence>
<dbReference type="Gene3D" id="2.60.120.290">
    <property type="entry name" value="Spermadhesin, CUB domain"/>
    <property type="match status" value="2"/>
</dbReference>
<dbReference type="PANTHER" id="PTHR24255">
    <property type="entry name" value="COMPLEMENT COMPONENT 1, S SUBCOMPONENT-RELATED"/>
    <property type="match status" value="1"/>
</dbReference>
<comment type="PTM">
    <text evidence="15">The iron and 2-oxoglutarate dependent 3-hydroxylation of aspartate and asparagine is (R) stereospecific within EGF domains.</text>
</comment>
<feature type="binding site" evidence="16">
    <location>
        <position position="230"/>
    </location>
    <ligand>
        <name>Ca(2+)</name>
        <dbReference type="ChEBI" id="CHEBI:29108"/>
        <label>3</label>
    </ligand>
</feature>
<reference evidence="23" key="1">
    <citation type="submission" date="2025-08" db="UniProtKB">
        <authorList>
            <consortium name="Ensembl"/>
        </authorList>
    </citation>
    <scope>IDENTIFICATION</scope>
    <source>
        <strain evidence="23">Glennie</strain>
    </source>
</reference>
<dbReference type="GO" id="GO:0004252">
    <property type="term" value="F:serine-type endopeptidase activity"/>
    <property type="evidence" value="ECO:0000318"/>
    <property type="project" value="GO_Central"/>
</dbReference>
<dbReference type="Gene3D" id="2.10.25.10">
    <property type="entry name" value="Laminin"/>
    <property type="match status" value="1"/>
</dbReference>
<feature type="disulfide bond" evidence="14">
    <location>
        <begin position="363"/>
        <end position="407"/>
    </location>
</feature>
<dbReference type="InterPro" id="IPR000152">
    <property type="entry name" value="EGF-type_Asp/Asn_hydroxyl_site"/>
</dbReference>
<keyword evidence="9" id="KW-0391">Immunity</keyword>
<feature type="binding site" evidence="16">
    <location>
        <position position="279"/>
    </location>
    <ligand>
        <name>Ca(2+)</name>
        <dbReference type="ChEBI" id="CHEBI:29108"/>
        <label>3</label>
    </ligand>
</feature>
<name>A0A6I8NGP7_ORNAN</name>
<evidence type="ECO:0000256" key="9">
    <source>
        <dbReference type="ARBA" id="ARBA00022875"/>
    </source>
</evidence>
<feature type="domain" description="Peptidase S1" evidence="21">
    <location>
        <begin position="442"/>
        <end position="679"/>
    </location>
</feature>
<keyword evidence="4 19" id="KW-0732">Signal</keyword>
<dbReference type="InterPro" id="IPR000859">
    <property type="entry name" value="CUB_dom"/>
</dbReference>
<keyword evidence="6" id="KW-0378">Hydrolase</keyword>
<feature type="binding site" evidence="16">
    <location>
        <position position="153"/>
    </location>
    <ligand>
        <name>Ca(2+)</name>
        <dbReference type="ChEBI" id="CHEBI:29108"/>
        <label>2</label>
    </ligand>
</feature>
<feature type="signal peptide" evidence="19">
    <location>
        <begin position="1"/>
        <end position="25"/>
    </location>
</feature>
<dbReference type="SMART" id="SM00020">
    <property type="entry name" value="Tryp_SPc"/>
    <property type="match status" value="1"/>
</dbReference>
<dbReference type="InParanoid" id="A0A6I8NGP7"/>
<keyword evidence="2 18" id="KW-0768">Sushi</keyword>
<keyword evidence="9" id="KW-0180">Complement pathway</keyword>
<feature type="binding site" evidence="16">
    <location>
        <position position="136"/>
    </location>
    <ligand>
        <name>Ca(2+)</name>
        <dbReference type="ChEBI" id="CHEBI:29108"/>
        <label>2</label>
    </ligand>
</feature>
<feature type="binding site" evidence="16">
    <location>
        <position position="240"/>
    </location>
    <ligand>
        <name>Ca(2+)</name>
        <dbReference type="ChEBI" id="CHEBI:29108"/>
        <label>3</label>
    </ligand>
</feature>
<dbReference type="Pfam" id="PF00089">
    <property type="entry name" value="Trypsin"/>
    <property type="match status" value="1"/>
</dbReference>
<dbReference type="Proteomes" id="UP000002279">
    <property type="component" value="Unplaced"/>
</dbReference>
<dbReference type="GO" id="GO:0042802">
    <property type="term" value="F:identical protein binding"/>
    <property type="evidence" value="ECO:0007669"/>
    <property type="project" value="Ensembl"/>
</dbReference>
<keyword evidence="24" id="KW-1185">Reference proteome</keyword>
<keyword evidence="10 14" id="KW-1015">Disulfide bond</keyword>
<feature type="active site" description="Charge relay system" evidence="13">
    <location>
        <position position="631"/>
    </location>
</feature>
<protein>
    <submittedName>
        <fullName evidence="23">Complement C1s</fullName>
    </submittedName>
</protein>
<dbReference type="PRINTS" id="PR00722">
    <property type="entry name" value="CHYMOTRYPSIN"/>
</dbReference>
<evidence type="ECO:0000256" key="1">
    <source>
        <dbReference type="ARBA" id="ARBA00022536"/>
    </source>
</evidence>
<feature type="binding site" evidence="16">
    <location>
        <position position="119"/>
    </location>
    <ligand>
        <name>Ca(2+)</name>
        <dbReference type="ChEBI" id="CHEBI:29108"/>
        <label>1</label>
    </ligand>
</feature>
<keyword evidence="15" id="KW-0597">Phosphoprotein</keyword>
<accession>A0A6I8NGP7</accession>
<evidence type="ECO:0000256" key="11">
    <source>
        <dbReference type="ARBA" id="ARBA00023180"/>
    </source>
</evidence>
<dbReference type="PIRSF" id="PIRSF001155">
    <property type="entry name" value="C1r_C1s_MASP"/>
    <property type="match status" value="1"/>
</dbReference>
<feature type="chain" id="PRO_5026304855" evidence="19">
    <location>
        <begin position="26"/>
        <end position="688"/>
    </location>
</feature>
<keyword evidence="7" id="KW-0720">Serine protease</keyword>
<organism evidence="23 24">
    <name type="scientific">Ornithorhynchus anatinus</name>
    <name type="common">Duckbill platypus</name>
    <dbReference type="NCBI Taxonomy" id="9258"/>
    <lineage>
        <taxon>Eukaryota</taxon>
        <taxon>Metazoa</taxon>
        <taxon>Chordata</taxon>
        <taxon>Craniata</taxon>
        <taxon>Vertebrata</taxon>
        <taxon>Euteleostomi</taxon>
        <taxon>Mammalia</taxon>
        <taxon>Monotremata</taxon>
        <taxon>Ornithorhynchidae</taxon>
        <taxon>Ornithorhynchus</taxon>
    </lineage>
</organism>
<dbReference type="FunFam" id="2.60.120.290:FF:000034">
    <property type="entry name" value="complement C1s subcomponent"/>
    <property type="match status" value="1"/>
</dbReference>
<feature type="binding site" evidence="16">
    <location>
        <position position="72"/>
    </location>
    <ligand>
        <name>Ca(2+)</name>
        <dbReference type="ChEBI" id="CHEBI:29108"/>
        <label>1</label>
    </ligand>
</feature>
<dbReference type="CDD" id="cd00190">
    <property type="entry name" value="Tryp_SPc"/>
    <property type="match status" value="1"/>
</dbReference>
<dbReference type="FunFam" id="2.10.70.10:FF:000049">
    <property type="entry name" value="Complement C1s subcomponent"/>
    <property type="match status" value="1"/>
</dbReference>
<dbReference type="GO" id="GO:0006508">
    <property type="term" value="P:proteolysis"/>
    <property type="evidence" value="ECO:0007669"/>
    <property type="project" value="UniProtKB-KW"/>
</dbReference>
<dbReference type="Pfam" id="PF00084">
    <property type="entry name" value="Sushi"/>
    <property type="match status" value="2"/>
</dbReference>
<feature type="disulfide bond" evidence="14">
    <location>
        <begin position="162"/>
        <end position="175"/>
    </location>
</feature>
<evidence type="ECO:0000256" key="5">
    <source>
        <dbReference type="ARBA" id="ARBA00022737"/>
    </source>
</evidence>
<dbReference type="InterPro" id="IPR018097">
    <property type="entry name" value="EGF_Ca-bd_CS"/>
</dbReference>
<dbReference type="OMA" id="DFADAPC"/>
<evidence type="ECO:0000256" key="10">
    <source>
        <dbReference type="ARBA" id="ARBA00023157"/>
    </source>
</evidence>
<dbReference type="GO" id="GO:0006958">
    <property type="term" value="P:complement activation, classical pathway"/>
    <property type="evidence" value="ECO:0007669"/>
    <property type="project" value="UniProtKB-KW"/>
</dbReference>
<dbReference type="InterPro" id="IPR001254">
    <property type="entry name" value="Trypsin_dom"/>
</dbReference>
<keyword evidence="12 15" id="KW-0379">Hydroxylation</keyword>
<dbReference type="Pfam" id="PF14670">
    <property type="entry name" value="FXa_inhibition"/>
    <property type="match status" value="1"/>
</dbReference>
<keyword evidence="11" id="KW-0325">Glycoprotein</keyword>
<evidence type="ECO:0000256" key="2">
    <source>
        <dbReference type="ARBA" id="ARBA00022659"/>
    </source>
</evidence>
<feature type="domain" description="Sushi" evidence="22">
    <location>
        <begin position="296"/>
        <end position="360"/>
    </location>
</feature>
<dbReference type="FunFam" id="2.10.25.10:FF:000059">
    <property type="entry name" value="Mannan-binding lectin serine protease 1"/>
    <property type="match status" value="1"/>
</dbReference>
<dbReference type="InterPro" id="IPR001881">
    <property type="entry name" value="EGF-like_Ca-bd_dom"/>
</dbReference>
<dbReference type="PROSITE" id="PS00135">
    <property type="entry name" value="TRYPSIN_SER"/>
    <property type="match status" value="1"/>
</dbReference>
<feature type="binding site" evidence="16">
    <location>
        <position position="154"/>
    </location>
    <ligand>
        <name>Ca(2+)</name>
        <dbReference type="ChEBI" id="CHEBI:29108"/>
        <label>2</label>
    </ligand>
</feature>
<dbReference type="Bgee" id="ENSOANG00000008659">
    <property type="expression patterns" value="Expressed in liver and 7 other cell types or tissues"/>
</dbReference>
<feature type="binding site" evidence="16">
    <location>
        <position position="138"/>
    </location>
    <ligand>
        <name>Ca(2+)</name>
        <dbReference type="ChEBI" id="CHEBI:29108"/>
        <label>2</label>
    </ligand>
</feature>
<evidence type="ECO:0000256" key="12">
    <source>
        <dbReference type="ARBA" id="ARBA00023278"/>
    </source>
</evidence>
<dbReference type="SUPFAM" id="SSF49854">
    <property type="entry name" value="Spermadhesin, CUB domain"/>
    <property type="match status" value="2"/>
</dbReference>
<dbReference type="PROSITE" id="PS50240">
    <property type="entry name" value="TRYPSIN_DOM"/>
    <property type="match status" value="1"/>
</dbReference>
<dbReference type="PROSITE" id="PS01180">
    <property type="entry name" value="CUB"/>
    <property type="match status" value="2"/>
</dbReference>
<feature type="disulfide bond" evidence="14">
    <location>
        <begin position="597"/>
        <end position="618"/>
    </location>
</feature>
<evidence type="ECO:0000259" key="22">
    <source>
        <dbReference type="PROSITE" id="PS50923"/>
    </source>
</evidence>
<evidence type="ECO:0000256" key="17">
    <source>
        <dbReference type="PROSITE-ProRule" id="PRU00059"/>
    </source>
</evidence>
<feature type="disulfide bond" evidence="14">
    <location>
        <begin position="627"/>
        <end position="658"/>
    </location>
</feature>
<evidence type="ECO:0000256" key="7">
    <source>
        <dbReference type="ARBA" id="ARBA00022825"/>
    </source>
</evidence>
<keyword evidence="9" id="KW-0399">Innate immunity</keyword>
<keyword evidence="16" id="KW-0479">Metal-binding</keyword>
<dbReference type="InterPro" id="IPR009003">
    <property type="entry name" value="Peptidase_S1_PA"/>
</dbReference>
<dbReference type="SMART" id="SM00032">
    <property type="entry name" value="CCP"/>
    <property type="match status" value="2"/>
</dbReference>
<dbReference type="SMART" id="SM00179">
    <property type="entry name" value="EGF_CA"/>
    <property type="match status" value="1"/>
</dbReference>
<dbReference type="Gene3D" id="2.40.10.10">
    <property type="entry name" value="Trypsin-like serine proteases"/>
    <property type="match status" value="2"/>
</dbReference>
<dbReference type="CDD" id="cd00033">
    <property type="entry name" value="CCP"/>
    <property type="match status" value="2"/>
</dbReference>
<dbReference type="SUPFAM" id="SSF50494">
    <property type="entry name" value="Trypsin-like serine proteases"/>
    <property type="match status" value="1"/>
</dbReference>
<dbReference type="FunCoup" id="A0A6I8NGP7">
    <property type="interactions" value="265"/>
</dbReference>
<feature type="domain" description="Sushi" evidence="22">
    <location>
        <begin position="361"/>
        <end position="427"/>
    </location>
</feature>
<feature type="active site" description="Charge relay system" evidence="13">
    <location>
        <position position="533"/>
    </location>
</feature>
<evidence type="ECO:0000256" key="13">
    <source>
        <dbReference type="PIRSR" id="PIRSR001155-1"/>
    </source>
</evidence>
<dbReference type="SMART" id="SM00042">
    <property type="entry name" value="CUB"/>
    <property type="match status" value="2"/>
</dbReference>
<keyword evidence="1" id="KW-0245">EGF-like domain</keyword>
<feature type="binding site" evidence="16">
    <location>
        <position position="157"/>
    </location>
    <ligand>
        <name>Ca(2+)</name>
        <dbReference type="ChEBI" id="CHEBI:29108"/>
        <label>2</label>
    </ligand>
</feature>
<feature type="disulfide bond" evidence="14">
    <location>
        <begin position="69"/>
        <end position="87"/>
    </location>
</feature>
<dbReference type="GeneTree" id="ENSGT00940000157473"/>
<feature type="binding site" evidence="16">
    <location>
        <position position="117"/>
    </location>
    <ligand>
        <name>Ca(2+)</name>
        <dbReference type="ChEBI" id="CHEBI:29108"/>
        <label>1</label>
    </ligand>
</feature>
<feature type="domain" description="CUB" evidence="20">
    <location>
        <begin position="11"/>
        <end position="134"/>
    </location>
</feature>